<dbReference type="CDD" id="cd12107">
    <property type="entry name" value="Hemerythrin"/>
    <property type="match status" value="1"/>
</dbReference>
<dbReference type="Pfam" id="PF01814">
    <property type="entry name" value="Hemerythrin"/>
    <property type="match status" value="1"/>
</dbReference>
<dbReference type="InterPro" id="IPR050669">
    <property type="entry name" value="Hemerythrin"/>
</dbReference>
<evidence type="ECO:0000256" key="1">
    <source>
        <dbReference type="ARBA" id="ARBA00010587"/>
    </source>
</evidence>
<dbReference type="AlphaFoldDB" id="A0A6V8N7E2"/>
<dbReference type="InterPro" id="IPR012827">
    <property type="entry name" value="Hemerythrin_metal-bd"/>
</dbReference>
<feature type="domain" description="Hemerythrin-like" evidence="4">
    <location>
        <begin position="31"/>
        <end position="148"/>
    </location>
</feature>
<dbReference type="PANTHER" id="PTHR37164">
    <property type="entry name" value="BACTERIOHEMERYTHRIN"/>
    <property type="match status" value="1"/>
</dbReference>
<sequence length="157" mass="18506">MSDSSIPRPHDATELKSPPRMTAWHDWMATGNEEVDNQHRDLLNKVADLLLACREQRMAEEISKLFWFLKRYVRRHFRDEEKLQLDSGYPGYAAHRAEHQAFYAQVTELEARYLKDGTSTTLIVESLNLMCEWLHRHFRQMDQELVDYLHGVGSYAP</sequence>
<dbReference type="InterPro" id="IPR035938">
    <property type="entry name" value="Hemerythrin-like_sf"/>
</dbReference>
<dbReference type="NCBIfam" id="NF033749">
    <property type="entry name" value="bact_hemeryth"/>
    <property type="match status" value="1"/>
</dbReference>
<evidence type="ECO:0000256" key="3">
    <source>
        <dbReference type="ARBA" id="ARBA00023004"/>
    </source>
</evidence>
<organism evidence="5 6">
    <name type="scientific">Geomonas limicola</name>
    <dbReference type="NCBI Taxonomy" id="2740186"/>
    <lineage>
        <taxon>Bacteria</taxon>
        <taxon>Pseudomonadati</taxon>
        <taxon>Thermodesulfobacteriota</taxon>
        <taxon>Desulfuromonadia</taxon>
        <taxon>Geobacterales</taxon>
        <taxon>Geobacteraceae</taxon>
        <taxon>Geomonas</taxon>
    </lineage>
</organism>
<evidence type="ECO:0000259" key="4">
    <source>
        <dbReference type="Pfam" id="PF01814"/>
    </source>
</evidence>
<evidence type="ECO:0000256" key="2">
    <source>
        <dbReference type="ARBA" id="ARBA00022723"/>
    </source>
</evidence>
<dbReference type="EMBL" id="BLXZ01000003">
    <property type="protein sequence ID" value="GFO68280.1"/>
    <property type="molecule type" value="Genomic_DNA"/>
</dbReference>
<dbReference type="Proteomes" id="UP000587586">
    <property type="component" value="Unassembled WGS sequence"/>
</dbReference>
<keyword evidence="6" id="KW-1185">Reference proteome</keyword>
<dbReference type="Gene3D" id="1.20.120.50">
    <property type="entry name" value="Hemerythrin-like"/>
    <property type="match status" value="1"/>
</dbReference>
<dbReference type="InterPro" id="IPR012312">
    <property type="entry name" value="Hemerythrin-like"/>
</dbReference>
<dbReference type="NCBIfam" id="TIGR02481">
    <property type="entry name" value="hemeryth_dom"/>
    <property type="match status" value="1"/>
</dbReference>
<dbReference type="PANTHER" id="PTHR37164:SF1">
    <property type="entry name" value="BACTERIOHEMERYTHRIN"/>
    <property type="match status" value="1"/>
</dbReference>
<proteinExistence type="inferred from homology"/>
<comment type="caution">
    <text evidence="5">The sequence shown here is derived from an EMBL/GenBank/DDBJ whole genome shotgun (WGS) entry which is preliminary data.</text>
</comment>
<evidence type="ECO:0000313" key="5">
    <source>
        <dbReference type="EMBL" id="GFO68280.1"/>
    </source>
</evidence>
<dbReference type="GO" id="GO:0046872">
    <property type="term" value="F:metal ion binding"/>
    <property type="evidence" value="ECO:0007669"/>
    <property type="project" value="UniProtKB-KW"/>
</dbReference>
<comment type="similarity">
    <text evidence="1">Belongs to the hemerythrin family.</text>
</comment>
<accession>A0A6V8N7E2</accession>
<protein>
    <submittedName>
        <fullName evidence="5">Hemerythrin</fullName>
    </submittedName>
</protein>
<gene>
    <name evidence="5" type="ORF">GMLC_18590</name>
</gene>
<reference evidence="6" key="1">
    <citation type="submission" date="2020-06" db="EMBL/GenBank/DDBJ databases">
        <title>Draft genomic sequecing of Geomonas sp. Red745.</title>
        <authorList>
            <person name="Itoh H."/>
            <person name="Xu Z.X."/>
            <person name="Ushijima N."/>
            <person name="Masuda Y."/>
            <person name="Shiratori Y."/>
            <person name="Senoo K."/>
        </authorList>
    </citation>
    <scope>NUCLEOTIDE SEQUENCE [LARGE SCALE GENOMIC DNA]</scope>
    <source>
        <strain evidence="6">Red745</strain>
    </source>
</reference>
<name>A0A6V8N7E2_9BACT</name>
<keyword evidence="2" id="KW-0479">Metal-binding</keyword>
<keyword evidence="3" id="KW-0408">Iron</keyword>
<dbReference type="SUPFAM" id="SSF47188">
    <property type="entry name" value="Hemerythrin-like"/>
    <property type="match status" value="1"/>
</dbReference>
<evidence type="ECO:0000313" key="6">
    <source>
        <dbReference type="Proteomes" id="UP000587586"/>
    </source>
</evidence>